<protein>
    <submittedName>
        <fullName evidence="1">Uncharacterized protein</fullName>
    </submittedName>
</protein>
<organism evidence="1 2">
    <name type="scientific">Mycteria americana</name>
    <name type="common">Wood stork</name>
    <dbReference type="NCBI Taxonomy" id="33587"/>
    <lineage>
        <taxon>Eukaryota</taxon>
        <taxon>Metazoa</taxon>
        <taxon>Chordata</taxon>
        <taxon>Craniata</taxon>
        <taxon>Vertebrata</taxon>
        <taxon>Euteleostomi</taxon>
        <taxon>Archelosauria</taxon>
        <taxon>Archosauria</taxon>
        <taxon>Dinosauria</taxon>
        <taxon>Saurischia</taxon>
        <taxon>Theropoda</taxon>
        <taxon>Coelurosauria</taxon>
        <taxon>Aves</taxon>
        <taxon>Neognathae</taxon>
        <taxon>Neoaves</taxon>
        <taxon>Aequornithes</taxon>
        <taxon>Ciconiiformes</taxon>
        <taxon>Ciconiidae</taxon>
        <taxon>Mycteria</taxon>
    </lineage>
</organism>
<accession>A0AAN7RQS5</accession>
<dbReference type="Proteomes" id="UP001333110">
    <property type="component" value="Unassembled WGS sequence"/>
</dbReference>
<evidence type="ECO:0000313" key="2">
    <source>
        <dbReference type="Proteomes" id="UP001333110"/>
    </source>
</evidence>
<proteinExistence type="predicted"/>
<sequence length="186" mass="21358">MSQQCALAGTPIYTSIFIQQSWVFSHQYHSVNIFPPSNPAKREKEAKAKSKKKCTDKIGNKHDELEICVQLQGYDLVGIMEAWWDGSHDWSIAMEGYRLFRKDRKGRGGRFSLCVSVHLECMELCLGIEKELMESLWVRIKEKTGKGDSIVCVFYRPPNRKERVDEVLYRQIVTASHSQALVLMGT</sequence>
<gene>
    <name evidence="1" type="ORF">QYF61_015663</name>
</gene>
<dbReference type="AlphaFoldDB" id="A0AAN7RQS5"/>
<dbReference type="Gene3D" id="3.60.10.10">
    <property type="entry name" value="Endonuclease/exonuclease/phosphatase"/>
    <property type="match status" value="1"/>
</dbReference>
<evidence type="ECO:0000313" key="1">
    <source>
        <dbReference type="EMBL" id="KAK4816349.1"/>
    </source>
</evidence>
<dbReference type="InterPro" id="IPR036691">
    <property type="entry name" value="Endo/exonu/phosph_ase_sf"/>
</dbReference>
<dbReference type="GO" id="GO:0031012">
    <property type="term" value="C:extracellular matrix"/>
    <property type="evidence" value="ECO:0007669"/>
    <property type="project" value="TreeGrafter"/>
</dbReference>
<keyword evidence="2" id="KW-1185">Reference proteome</keyword>
<dbReference type="SUPFAM" id="SSF56219">
    <property type="entry name" value="DNase I-like"/>
    <property type="match status" value="1"/>
</dbReference>
<reference evidence="1 2" key="1">
    <citation type="journal article" date="2023" name="J. Hered.">
        <title>Chromosome-level genome of the wood stork (Mycteria americana) provides insight into avian chromosome evolution.</title>
        <authorList>
            <person name="Flamio R. Jr."/>
            <person name="Ramstad K.M."/>
        </authorList>
    </citation>
    <scope>NUCLEOTIDE SEQUENCE [LARGE SCALE GENOMIC DNA]</scope>
    <source>
        <strain evidence="1">JAX WOST 10</strain>
    </source>
</reference>
<dbReference type="GO" id="GO:0061343">
    <property type="term" value="P:cell adhesion involved in heart morphogenesis"/>
    <property type="evidence" value="ECO:0007669"/>
    <property type="project" value="TreeGrafter"/>
</dbReference>
<comment type="caution">
    <text evidence="1">The sequence shown here is derived from an EMBL/GenBank/DDBJ whole genome shotgun (WGS) entry which is preliminary data.</text>
</comment>
<dbReference type="EMBL" id="JAUNZN010000009">
    <property type="protein sequence ID" value="KAK4816349.1"/>
    <property type="molecule type" value="Genomic_DNA"/>
</dbReference>
<name>A0AAN7RQS5_MYCAM</name>
<dbReference type="GO" id="GO:0007508">
    <property type="term" value="P:larval heart development"/>
    <property type="evidence" value="ECO:0007669"/>
    <property type="project" value="TreeGrafter"/>
</dbReference>
<dbReference type="PANTHER" id="PTHR33395:SF22">
    <property type="entry name" value="REVERSE TRANSCRIPTASE DOMAIN-CONTAINING PROTEIN"/>
    <property type="match status" value="1"/>
</dbReference>
<dbReference type="PANTHER" id="PTHR33395">
    <property type="entry name" value="TRANSCRIPTASE, PUTATIVE-RELATED-RELATED"/>
    <property type="match status" value="1"/>
</dbReference>